<dbReference type="NCBIfam" id="TIGR04131">
    <property type="entry name" value="Bac_Flav_CTERM"/>
    <property type="match status" value="1"/>
</dbReference>
<evidence type="ECO:0000313" key="1">
    <source>
        <dbReference type="EMBL" id="SEH74130.1"/>
    </source>
</evidence>
<dbReference type="AlphaFoldDB" id="A0A1H6KRH8"/>
<keyword evidence="2" id="KW-1185">Reference proteome</keyword>
<sequence>MKKIFTQLLFILSLNFLYSQSIDPSHVINLCSNQSVQGTTPTTNIYNNLYTSCSFLALSSDITLYYVEIESGSTFTFTVTPNAMVDFDFASWLNPNLFNLGPSDRGSQNTIIGITTPDIGLSMLEPIELCEGAGVSPPNTGNVPGMVRWYDVVPGDGILIAIDHWESSVVSYDLSFGGDAVLNCSVIGKIYEVCDWDKDGKESFDLEHIKDEINNINKTFTIDFFENESDAKTLTSSNILSSPYDVSTDDSPKTIYARFRRANGLLARVTEITFIVNPVAEIPDYDLELEVCDFDQTKDEYFNLTEIESEINALNKTKPEYKYYENQEDALEDNENYISNPNNYLSRTKTIYIQISVNGKCPIVVPLKLKVDTLGFPPSTIDYSEFCAIETADSLVYDLEKSIEYFIGEENINDYEFTFFSDRNDAISKSNPITTPNAYKVPFNHSETVYLRIENERQCFILSELNLDSKKRITLQDNYNIGCEPYILQPLPLGYNYFTEPNGNGKRLKPYGEDAIIYGQRTIYIYGNSLFVDSEYPDFNQCTYETQFTVYNNDCPVPKGISPNNDGMNDHWDLTPFGITKLNIYNRSGSVVFSYGEGYTNQWHGQTNNGSILPSGTYFYSFESINGPKTGWVEVIYEVE</sequence>
<reference evidence="1 2" key="1">
    <citation type="submission" date="2016-10" db="EMBL/GenBank/DDBJ databases">
        <authorList>
            <person name="de Groot N.N."/>
        </authorList>
    </citation>
    <scope>NUCLEOTIDE SEQUENCE [LARGE SCALE GENOMIC DNA]</scope>
    <source>
        <strain evidence="1 2">CGMCC 1.10825</strain>
    </source>
</reference>
<name>A0A1H6KRH8_9FLAO</name>
<accession>A0A1H6KRH8</accession>
<evidence type="ECO:0000313" key="2">
    <source>
        <dbReference type="Proteomes" id="UP000199634"/>
    </source>
</evidence>
<dbReference type="OrthoDB" id="1391397at2"/>
<dbReference type="Proteomes" id="UP000199634">
    <property type="component" value="Unassembled WGS sequence"/>
</dbReference>
<organism evidence="1 2">
    <name type="scientific">Paenimyroides marinum</name>
    <dbReference type="NCBI Taxonomy" id="1159016"/>
    <lineage>
        <taxon>Bacteria</taxon>
        <taxon>Pseudomonadati</taxon>
        <taxon>Bacteroidota</taxon>
        <taxon>Flavobacteriia</taxon>
        <taxon>Flavobacteriales</taxon>
        <taxon>Flavobacteriaceae</taxon>
        <taxon>Paenimyroides</taxon>
    </lineage>
</organism>
<dbReference type="InterPro" id="IPR026341">
    <property type="entry name" value="T9SS_type_B"/>
</dbReference>
<dbReference type="EMBL" id="FNXE01000012">
    <property type="protein sequence ID" value="SEH74130.1"/>
    <property type="molecule type" value="Genomic_DNA"/>
</dbReference>
<dbReference type="RefSeq" id="WP_091097318.1">
    <property type="nucleotide sequence ID" value="NZ_FNXE01000012.1"/>
</dbReference>
<dbReference type="STRING" id="1159016.SAMN02927937_01171"/>
<dbReference type="Pfam" id="PF13585">
    <property type="entry name" value="CHU_C"/>
    <property type="match status" value="1"/>
</dbReference>
<protein>
    <submittedName>
        <fullName evidence="1">Gliding motility-associated C-terminal domain-containing protein</fullName>
    </submittedName>
</protein>
<proteinExistence type="predicted"/>
<gene>
    <name evidence="1" type="ORF">SAMN02927937_01171</name>
</gene>